<dbReference type="GO" id="GO:0004301">
    <property type="term" value="F:epoxide hydrolase activity"/>
    <property type="evidence" value="ECO:0007669"/>
    <property type="project" value="EnsemblFungi"/>
</dbReference>
<evidence type="ECO:0000256" key="5">
    <source>
        <dbReference type="ARBA" id="ARBA00022670"/>
    </source>
</evidence>
<dbReference type="FunFam" id="1.25.40.320:FF:000001">
    <property type="entry name" value="Leukotriene A(4) hydrolase"/>
    <property type="match status" value="1"/>
</dbReference>
<evidence type="ECO:0000259" key="14">
    <source>
        <dbReference type="SMART" id="SM01263"/>
    </source>
</evidence>
<dbReference type="CDD" id="cd09599">
    <property type="entry name" value="M1_LTA4H"/>
    <property type="match status" value="1"/>
</dbReference>
<dbReference type="GO" id="GO:0061957">
    <property type="term" value="C:NVT complex"/>
    <property type="evidence" value="ECO:0007669"/>
    <property type="project" value="EnsemblFungi"/>
</dbReference>
<feature type="active site" description="Proton acceptor" evidence="11">
    <location>
        <position position="431"/>
    </location>
</feature>
<dbReference type="GO" id="GO:0006629">
    <property type="term" value="P:lipid metabolic process"/>
    <property type="evidence" value="ECO:0007669"/>
    <property type="project" value="EnsemblFungi"/>
</dbReference>
<keyword evidence="5" id="KW-0645">Protease</keyword>
<keyword evidence="4" id="KW-0963">Cytoplasm</keyword>
<comment type="similarity">
    <text evidence="3">Belongs to the peptidase M1 family.</text>
</comment>
<reference evidence="15 16" key="1">
    <citation type="journal article" date="2013" name="BMC Genomics">
        <title>The genome and transcriptome of the pine saprophyte Ophiostoma piceae, and a comparison with the bark beetle-associated pine pathogen Grosmannia clavigera.</title>
        <authorList>
            <person name="Haridas S."/>
            <person name="Wang Y."/>
            <person name="Lim L."/>
            <person name="Massoumi Alamouti S."/>
            <person name="Jackman S."/>
            <person name="Docking R."/>
            <person name="Robertson G."/>
            <person name="Birol I."/>
            <person name="Bohlmann J."/>
            <person name="Breuil C."/>
        </authorList>
    </citation>
    <scope>NUCLEOTIDE SEQUENCE [LARGE SCALE GENOMIC DNA]</scope>
    <source>
        <strain evidence="15 16">UAMH 11346</strain>
    </source>
</reference>
<dbReference type="InterPro" id="IPR014782">
    <property type="entry name" value="Peptidase_M1_dom"/>
</dbReference>
<dbReference type="SUPFAM" id="SSF63737">
    <property type="entry name" value="Leukotriene A4 hydrolase N-terminal domain"/>
    <property type="match status" value="1"/>
</dbReference>
<dbReference type="SUPFAM" id="SSF55486">
    <property type="entry name" value="Metalloproteases ('zincins'), catalytic domain"/>
    <property type="match status" value="1"/>
</dbReference>
<dbReference type="GO" id="GO:0120113">
    <property type="term" value="P:cytoplasm to vacuole targeting by the NVT pathway"/>
    <property type="evidence" value="ECO:0007669"/>
    <property type="project" value="EnsemblFungi"/>
</dbReference>
<dbReference type="OMA" id="CTALQWM"/>
<evidence type="ECO:0000256" key="3">
    <source>
        <dbReference type="ARBA" id="ARBA00010136"/>
    </source>
</evidence>
<dbReference type="Gene3D" id="1.10.390.10">
    <property type="entry name" value="Neutral Protease Domain 2"/>
    <property type="match status" value="1"/>
</dbReference>
<feature type="domain" description="Peptidase M1 leukotriene A4 hydrolase/aminopeptidase C-terminal" evidence="14">
    <location>
        <begin position="601"/>
        <end position="740"/>
    </location>
</feature>
<feature type="binding site" evidence="12">
    <location>
        <begin position="259"/>
        <end position="261"/>
    </location>
    <ligand>
        <name>a peptide</name>
        <dbReference type="ChEBI" id="CHEBI:60466"/>
    </ligand>
</feature>
<evidence type="ECO:0000256" key="7">
    <source>
        <dbReference type="ARBA" id="ARBA00022801"/>
    </source>
</evidence>
<dbReference type="OrthoDB" id="79562at2759"/>
<dbReference type="Proteomes" id="UP000016923">
    <property type="component" value="Unassembled WGS sequence"/>
</dbReference>
<gene>
    <name evidence="15" type="ORF">F503_02232</name>
</gene>
<organism evidence="15 16">
    <name type="scientific">Ophiostoma piceae (strain UAMH 11346)</name>
    <name type="common">Sap stain fungus</name>
    <dbReference type="NCBI Taxonomy" id="1262450"/>
    <lineage>
        <taxon>Eukaryota</taxon>
        <taxon>Fungi</taxon>
        <taxon>Dikarya</taxon>
        <taxon>Ascomycota</taxon>
        <taxon>Pezizomycotina</taxon>
        <taxon>Sordariomycetes</taxon>
        <taxon>Sordariomycetidae</taxon>
        <taxon>Ophiostomatales</taxon>
        <taxon>Ophiostomataceae</taxon>
        <taxon>Ophiostoma</taxon>
    </lineage>
</organism>
<dbReference type="GO" id="GO:0004177">
    <property type="term" value="F:aminopeptidase activity"/>
    <property type="evidence" value="ECO:0007669"/>
    <property type="project" value="EnsemblFungi"/>
</dbReference>
<protein>
    <submittedName>
        <fullName evidence="15">Leukotriene a-4 hydrolase</fullName>
    </submittedName>
</protein>
<dbReference type="Pfam" id="PF17900">
    <property type="entry name" value="Peptidase_M1_N"/>
    <property type="match status" value="1"/>
</dbReference>
<dbReference type="InterPro" id="IPR016024">
    <property type="entry name" value="ARM-type_fold"/>
</dbReference>
<dbReference type="SUPFAM" id="SSF48371">
    <property type="entry name" value="ARM repeat"/>
    <property type="match status" value="1"/>
</dbReference>
<dbReference type="GO" id="GO:0005829">
    <property type="term" value="C:cytosol"/>
    <property type="evidence" value="ECO:0007669"/>
    <property type="project" value="TreeGrafter"/>
</dbReference>
<dbReference type="MEROPS" id="M01.034"/>
<dbReference type="InterPro" id="IPR015211">
    <property type="entry name" value="Peptidase_M1_C"/>
</dbReference>
<dbReference type="SMART" id="SM01263">
    <property type="entry name" value="Leuk-A4-hydro_C"/>
    <property type="match status" value="1"/>
</dbReference>
<dbReference type="FunFam" id="2.60.40.1730:FF:000004">
    <property type="entry name" value="Leukotriene A(4) hydrolase"/>
    <property type="match status" value="1"/>
</dbReference>
<dbReference type="FunFam" id="1.10.390.10:FF:000009">
    <property type="entry name" value="Leukotriene A(4) hydrolase"/>
    <property type="match status" value="1"/>
</dbReference>
<dbReference type="GO" id="GO:0008270">
    <property type="term" value="F:zinc ion binding"/>
    <property type="evidence" value="ECO:0007669"/>
    <property type="project" value="InterPro"/>
</dbReference>
<dbReference type="EMBL" id="KE148156">
    <property type="protein sequence ID" value="EPE05493.1"/>
    <property type="molecule type" value="Genomic_DNA"/>
</dbReference>
<feature type="binding site" evidence="13">
    <location>
        <position position="434"/>
    </location>
    <ligand>
        <name>Zn(2+)</name>
        <dbReference type="ChEBI" id="CHEBI:29105"/>
        <note>catalytic</note>
    </ligand>
</feature>
<name>S3CGR3_OPHP1</name>
<dbReference type="Gene3D" id="1.25.40.320">
    <property type="entry name" value="Peptidase M1, leukotriene A4 hydrolase/aminopeptidase C-terminal domain"/>
    <property type="match status" value="1"/>
</dbReference>
<dbReference type="AlphaFoldDB" id="S3CGR3"/>
<feature type="binding site" evidence="13">
    <location>
        <position position="453"/>
    </location>
    <ligand>
        <name>Zn(2+)</name>
        <dbReference type="ChEBI" id="CHEBI:29105"/>
        <note>catalytic</note>
    </ligand>
</feature>
<comment type="cofactor">
    <cofactor evidence="13">
        <name>Zn(2+)</name>
        <dbReference type="ChEBI" id="CHEBI:29105"/>
    </cofactor>
    <text evidence="13">Binds 1 zinc ion per subunit.</text>
</comment>
<dbReference type="Pfam" id="PF09127">
    <property type="entry name" value="Leuk-A4-hydro_C"/>
    <property type="match status" value="1"/>
</dbReference>
<evidence type="ECO:0000313" key="15">
    <source>
        <dbReference type="EMBL" id="EPE05493.1"/>
    </source>
</evidence>
<evidence type="ECO:0000256" key="12">
    <source>
        <dbReference type="PIRSR" id="PIRSR634015-2"/>
    </source>
</evidence>
<dbReference type="FunFam" id="3.30.2010.30:FF:000001">
    <property type="entry name" value="Leukotriene A(4) hydrolase"/>
    <property type="match status" value="1"/>
</dbReference>
<dbReference type="Pfam" id="PF01433">
    <property type="entry name" value="Peptidase_M1"/>
    <property type="match status" value="1"/>
</dbReference>
<dbReference type="InterPro" id="IPR045357">
    <property type="entry name" value="Aminopeptidase_N-like_N"/>
</dbReference>
<evidence type="ECO:0000256" key="13">
    <source>
        <dbReference type="PIRSR" id="PIRSR634015-3"/>
    </source>
</evidence>
<keyword evidence="9" id="KW-0482">Metalloprotease</keyword>
<dbReference type="Gene3D" id="2.60.40.1730">
    <property type="entry name" value="tricorn interacting facor f3 domain"/>
    <property type="match status" value="1"/>
</dbReference>
<dbReference type="eggNOG" id="KOG1047">
    <property type="taxonomic scope" value="Eukaryota"/>
</dbReference>
<comment type="subcellular location">
    <subcellularLocation>
        <location evidence="2">Cytoplasm</location>
    </subcellularLocation>
    <subcellularLocation>
        <location evidence="1">Nucleus</location>
    </subcellularLocation>
</comment>
<dbReference type="GO" id="GO:0006508">
    <property type="term" value="P:proteolysis"/>
    <property type="evidence" value="ECO:0007669"/>
    <property type="project" value="UniProtKB-KW"/>
</dbReference>
<proteinExistence type="inferred from homology"/>
<evidence type="ECO:0000256" key="1">
    <source>
        <dbReference type="ARBA" id="ARBA00004123"/>
    </source>
</evidence>
<evidence type="ECO:0000256" key="8">
    <source>
        <dbReference type="ARBA" id="ARBA00022833"/>
    </source>
</evidence>
<dbReference type="HOGENOM" id="CLU_014505_1_1_1"/>
<dbReference type="InterPro" id="IPR042097">
    <property type="entry name" value="Aminopeptidase_N-like_N_sf"/>
</dbReference>
<sequence>MKSTFLAQRTAPASFVSVVTRVVARLPRAPLASRRFLSIAASSSAVQLPKLHKQPSTLLSQRHACQSQPAPQLAHTRPYSCQCRHKRISLSTKPTSLASPPPSYPLSSSTSSSYNPFLTNTMGKRDPSTASNYHVWRTSHTTAYLKINFDAQTLHGTVQFDFKRGPETDPAELVTAHEIILDSSYVDVKSVTIDDKAVPFEVKARTGPLGAPLHISLPADVKDSVSVRLEVSTTDECTALQWLTPAQTSNKKAPFMFSQAQAIHGRSIFPCQDTPDVKSTYSFRIASPYPVVASGLKTDAETEAAAIKAASKYITLGADDKLYVYEQTVPMPSYLFALASGDIATASIGNRSLVATSPDQVDACQWELKEDMNKFLDVIEKLVFPYQWGEYNVLVLPPSFPYGGMENPVYTFATPTIISGDRQNVDVIAHELSHSWSGNLVTSGSWEHYWLNEGWTVYLERRIIAAVHGEAHFDFSAVLGWKALEDAVRAFGPDHEYTKLCIDHNGIDPDDAFSTVPYEKGFHMVYYLDKLVGRPKFDKFITFYFSKWSFKSLDSFEFRDTFLEFFAKPEYADLADKVKGIDWHGRFYNPGLPPKPDFDTSLIDVCYELAAKWKSQDYKPIADDVKDWAANQKLVFLGELQGFDKPVTVEQSQQMATAYGLLDTQNVEVKSAYLVVSLRAKDTTTYQPTADLLGTVGRMKFVRPLYRGLNGVDRELALATFAKYGDFYHPICRAMVAKDLDI</sequence>
<keyword evidence="7 15" id="KW-0378">Hydrolase</keyword>
<dbReference type="Gene3D" id="3.30.2010.30">
    <property type="match status" value="1"/>
</dbReference>
<dbReference type="PANTHER" id="PTHR45726:SF3">
    <property type="entry name" value="LEUKOTRIENE A-4 HYDROLASE"/>
    <property type="match status" value="1"/>
</dbReference>
<dbReference type="STRING" id="1262450.S3CGR3"/>
<evidence type="ECO:0000256" key="4">
    <source>
        <dbReference type="ARBA" id="ARBA00022490"/>
    </source>
</evidence>
<dbReference type="GO" id="GO:0000328">
    <property type="term" value="C:fungal-type vacuole lumen"/>
    <property type="evidence" value="ECO:0007669"/>
    <property type="project" value="EnsemblFungi"/>
</dbReference>
<keyword evidence="6 13" id="KW-0479">Metal-binding</keyword>
<keyword evidence="10" id="KW-0539">Nucleus</keyword>
<evidence type="ECO:0000256" key="11">
    <source>
        <dbReference type="PIRSR" id="PIRSR634015-1"/>
    </source>
</evidence>
<dbReference type="GO" id="GO:0008237">
    <property type="term" value="F:metallopeptidase activity"/>
    <property type="evidence" value="ECO:0007669"/>
    <property type="project" value="UniProtKB-KW"/>
</dbReference>
<accession>S3CGR3</accession>
<feature type="active site" description="Proton donor" evidence="11">
    <location>
        <position position="518"/>
    </location>
</feature>
<feature type="binding site" evidence="13">
    <location>
        <position position="430"/>
    </location>
    <ligand>
        <name>Zn(2+)</name>
        <dbReference type="ChEBI" id="CHEBI:29105"/>
        <note>catalytic</note>
    </ligand>
</feature>
<dbReference type="InterPro" id="IPR034015">
    <property type="entry name" value="M1_LTA4H"/>
</dbReference>
<feature type="binding site" evidence="12">
    <location>
        <begin position="401"/>
        <end position="406"/>
    </location>
    <ligand>
        <name>a peptide</name>
        <dbReference type="ChEBI" id="CHEBI:60466"/>
    </ligand>
</feature>
<keyword evidence="8 13" id="KW-0862">Zinc</keyword>
<dbReference type="InterPro" id="IPR027268">
    <property type="entry name" value="Peptidase_M4/M1_CTD_sf"/>
</dbReference>
<evidence type="ECO:0000256" key="2">
    <source>
        <dbReference type="ARBA" id="ARBA00004496"/>
    </source>
</evidence>
<dbReference type="GO" id="GO:0005771">
    <property type="term" value="C:multivesicular body"/>
    <property type="evidence" value="ECO:0007669"/>
    <property type="project" value="EnsemblFungi"/>
</dbReference>
<dbReference type="InterPro" id="IPR038502">
    <property type="entry name" value="M1_LTA-4_hydro/amino_C_sf"/>
</dbReference>
<evidence type="ECO:0000256" key="9">
    <source>
        <dbReference type="ARBA" id="ARBA00023049"/>
    </source>
</evidence>
<evidence type="ECO:0000256" key="10">
    <source>
        <dbReference type="ARBA" id="ARBA00023242"/>
    </source>
</evidence>
<evidence type="ECO:0000256" key="6">
    <source>
        <dbReference type="ARBA" id="ARBA00022723"/>
    </source>
</evidence>
<dbReference type="GO" id="GO:0005634">
    <property type="term" value="C:nucleus"/>
    <property type="evidence" value="ECO:0007669"/>
    <property type="project" value="UniProtKB-SubCell"/>
</dbReference>
<keyword evidence="16" id="KW-1185">Reference proteome</keyword>
<dbReference type="InterPro" id="IPR049980">
    <property type="entry name" value="LTA4H_cat"/>
</dbReference>
<feature type="binding site" evidence="12">
    <location>
        <begin position="698"/>
        <end position="700"/>
    </location>
    <ligand>
        <name>a peptide</name>
        <dbReference type="ChEBI" id="CHEBI:60466"/>
    </ligand>
</feature>
<evidence type="ECO:0000313" key="16">
    <source>
        <dbReference type="Proteomes" id="UP000016923"/>
    </source>
</evidence>
<dbReference type="GO" id="GO:0030163">
    <property type="term" value="P:protein catabolic process"/>
    <property type="evidence" value="ECO:0007669"/>
    <property type="project" value="EnsemblFungi"/>
</dbReference>
<dbReference type="PRINTS" id="PR00756">
    <property type="entry name" value="ALADIPTASE"/>
</dbReference>
<dbReference type="InterPro" id="IPR001930">
    <property type="entry name" value="Peptidase_M1"/>
</dbReference>
<dbReference type="VEuPathDB" id="FungiDB:F503_02232"/>
<dbReference type="PANTHER" id="PTHR45726">
    <property type="entry name" value="LEUKOTRIENE A-4 HYDROLASE"/>
    <property type="match status" value="1"/>
</dbReference>